<dbReference type="EMBL" id="BAABJX010000052">
    <property type="protein sequence ID" value="GAA4845587.1"/>
    <property type="molecule type" value="Genomic_DNA"/>
</dbReference>
<organism evidence="2 3">
    <name type="scientific">Algivirga pacifica</name>
    <dbReference type="NCBI Taxonomy" id="1162670"/>
    <lineage>
        <taxon>Bacteria</taxon>
        <taxon>Pseudomonadati</taxon>
        <taxon>Bacteroidota</taxon>
        <taxon>Cytophagia</taxon>
        <taxon>Cytophagales</taxon>
        <taxon>Flammeovirgaceae</taxon>
        <taxon>Algivirga</taxon>
    </lineage>
</organism>
<evidence type="ECO:0000256" key="1">
    <source>
        <dbReference type="RuleBase" id="RU364089"/>
    </source>
</evidence>
<dbReference type="RefSeq" id="WP_345373777.1">
    <property type="nucleotide sequence ID" value="NZ_BAABJX010000052.1"/>
</dbReference>
<keyword evidence="2" id="KW-0808">Transferase</keyword>
<comment type="caution">
    <text evidence="2">The sequence shown here is derived from an EMBL/GenBank/DDBJ whole genome shotgun (WGS) entry which is preliminary data.</text>
</comment>
<evidence type="ECO:0000313" key="2">
    <source>
        <dbReference type="EMBL" id="GAA4845587.1"/>
    </source>
</evidence>
<gene>
    <name evidence="2" type="ORF">GCM10023331_32950</name>
</gene>
<dbReference type="Proteomes" id="UP001500298">
    <property type="component" value="Unassembled WGS sequence"/>
</dbReference>
<dbReference type="PANTHER" id="PTHR12994:SF17">
    <property type="entry name" value="LD30995P"/>
    <property type="match status" value="1"/>
</dbReference>
<name>A0ABP9DLG6_9BACT</name>
<comment type="catalytic activity">
    <reaction evidence="1">
        <text>an L-aminoacyl-L-amino acid + H2O = 2 an L-alpha-amino acid</text>
        <dbReference type="Rhea" id="RHEA:48940"/>
        <dbReference type="ChEBI" id="CHEBI:15377"/>
        <dbReference type="ChEBI" id="CHEBI:59869"/>
        <dbReference type="ChEBI" id="CHEBI:77460"/>
    </reaction>
</comment>
<evidence type="ECO:0000313" key="3">
    <source>
        <dbReference type="Proteomes" id="UP001500298"/>
    </source>
</evidence>
<dbReference type="InterPro" id="IPR005322">
    <property type="entry name" value="Peptidase_C69"/>
</dbReference>
<comment type="similarity">
    <text evidence="1">Belongs to the peptidase C69 family.</text>
</comment>
<dbReference type="PANTHER" id="PTHR12994">
    <property type="entry name" value="SECERNIN"/>
    <property type="match status" value="1"/>
</dbReference>
<dbReference type="Gene3D" id="3.60.60.10">
    <property type="entry name" value="Penicillin V Acylase, Chain A"/>
    <property type="match status" value="1"/>
</dbReference>
<keyword evidence="1" id="KW-0224">Dipeptidase</keyword>
<protein>
    <recommendedName>
        <fullName evidence="1">Dipeptidase</fullName>
        <ecNumber evidence="1">3.4.-.-</ecNumber>
    </recommendedName>
</protein>
<dbReference type="Pfam" id="PF03577">
    <property type="entry name" value="Peptidase_C69"/>
    <property type="match status" value="1"/>
</dbReference>
<keyword evidence="2" id="KW-0012">Acyltransferase</keyword>
<keyword evidence="1" id="KW-0378">Hydrolase</keyword>
<keyword evidence="3" id="KW-1185">Reference proteome</keyword>
<dbReference type="EC" id="3.4.-.-" evidence="1"/>
<accession>A0ABP9DLG6</accession>
<keyword evidence="1" id="KW-0645">Protease</keyword>
<sequence>MSDLFAIRVASSPDSEVLFGMNINGVPNEGQSILRIPAQKDPQWKVVEATFMELPQHTHTYEVLLSKAKQYWGAHMGLNEKGVCIGVTATRTKVKLPATDSGLTAYDLLRLALERSDSAKAAVKEITELSQQFGVNPLMHFAGKQERSSFSFLITDRKHIYVLEFVGAEWAYQEIKADVAVLSGEMVLEEDLHGQSEGLKQWALDKRWYKEDKPFNFHQVFGKAGVLSKHKKGKRQLLIEKALDNLQGDYTVKGLMELLSSHKKVGKKFKPSSSTDKDLCKHANKNTPWQTNNSVVVNIRQKVEDNVCWFTGTSTPSMSLYKPFFIPGDNIYEGLFKEATLLKNDSLWWRHESFQRLVSLNFKRNRPGFEQERVEIQERLLQTEELFRIEKADSYMRNKLSEDSLKIHMKKILEWEFEIKKHYRSLGQFTPVYKGYVKQLNQEVTAAIE</sequence>
<reference evidence="3" key="1">
    <citation type="journal article" date="2019" name="Int. J. Syst. Evol. Microbiol.">
        <title>The Global Catalogue of Microorganisms (GCM) 10K type strain sequencing project: providing services to taxonomists for standard genome sequencing and annotation.</title>
        <authorList>
            <consortium name="The Broad Institute Genomics Platform"/>
            <consortium name="The Broad Institute Genome Sequencing Center for Infectious Disease"/>
            <person name="Wu L."/>
            <person name="Ma J."/>
        </authorList>
    </citation>
    <scope>NUCLEOTIDE SEQUENCE [LARGE SCALE GENOMIC DNA]</scope>
    <source>
        <strain evidence="3">JCM 18326</strain>
    </source>
</reference>
<dbReference type="GO" id="GO:0016746">
    <property type="term" value="F:acyltransferase activity"/>
    <property type="evidence" value="ECO:0007669"/>
    <property type="project" value="UniProtKB-KW"/>
</dbReference>
<proteinExistence type="inferred from homology"/>